<dbReference type="GO" id="GO:0004126">
    <property type="term" value="F:cytidine deaminase activity"/>
    <property type="evidence" value="ECO:0007669"/>
    <property type="project" value="UniProtKB-ARBA"/>
</dbReference>
<accession>A0A0G0RC25</accession>
<dbReference type="Proteomes" id="UP000034690">
    <property type="component" value="Unassembled WGS sequence"/>
</dbReference>
<dbReference type="AlphaFoldDB" id="A0A0G0RC25"/>
<dbReference type="InterPro" id="IPR050202">
    <property type="entry name" value="Cyt/Deoxycyt_deaminase"/>
</dbReference>
<dbReference type="PANTHER" id="PTHR11644">
    <property type="entry name" value="CYTIDINE DEAMINASE"/>
    <property type="match status" value="1"/>
</dbReference>
<dbReference type="GO" id="GO:0005829">
    <property type="term" value="C:cytosol"/>
    <property type="evidence" value="ECO:0007669"/>
    <property type="project" value="TreeGrafter"/>
</dbReference>
<evidence type="ECO:0000313" key="4">
    <source>
        <dbReference type="Proteomes" id="UP000034690"/>
    </source>
</evidence>
<comment type="caution">
    <text evidence="3">The sequence shown here is derived from an EMBL/GenBank/DDBJ whole genome shotgun (WGS) entry which is preliminary data.</text>
</comment>
<dbReference type="PANTHER" id="PTHR11644:SF2">
    <property type="entry name" value="CYTIDINE DEAMINASE"/>
    <property type="match status" value="1"/>
</dbReference>
<dbReference type="Pfam" id="PF00383">
    <property type="entry name" value="dCMP_cyt_deam_1"/>
    <property type="match status" value="1"/>
</dbReference>
<organism evidence="3 4">
    <name type="scientific">Candidatus Woesebacteria bacterium GW2011_GWA1_39_21b</name>
    <dbReference type="NCBI Taxonomy" id="1618551"/>
    <lineage>
        <taxon>Bacteria</taxon>
        <taxon>Candidatus Woeseibacteriota</taxon>
    </lineage>
</organism>
<proteinExistence type="inferred from homology"/>
<comment type="similarity">
    <text evidence="1">Belongs to the cytidine and deoxycytidylate deaminase family.</text>
</comment>
<dbReference type="Gene3D" id="3.40.140.10">
    <property type="entry name" value="Cytidine Deaminase, domain 2"/>
    <property type="match status" value="1"/>
</dbReference>
<dbReference type="InterPro" id="IPR002125">
    <property type="entry name" value="CMP_dCMP_dom"/>
</dbReference>
<evidence type="ECO:0000256" key="1">
    <source>
        <dbReference type="ARBA" id="ARBA00006576"/>
    </source>
</evidence>
<sequence length="191" mass="21894">MLTPQPLYFRIILTFEEKSDIDLLQTKCEDSNMIRKSYKGRVMYTLTKKECERLFKAEKEAKKNTYPDANSGFAVALMTKKGNVYTGVSYISDTDTLTMHSEATALAHAAIHGEKEVLAITGPNCHICKQLIYESSLRSGIDVVIIFKENGKIKQIPISEMMPYPWPKRSFQKKLEKIKDEKFKKRGEMNV</sequence>
<protein>
    <recommendedName>
        <fullName evidence="2">CMP/dCMP-type deaminase domain-containing protein</fullName>
    </recommendedName>
</protein>
<reference evidence="3 4" key="1">
    <citation type="journal article" date="2015" name="Nature">
        <title>rRNA introns, odd ribosomes, and small enigmatic genomes across a large radiation of phyla.</title>
        <authorList>
            <person name="Brown C.T."/>
            <person name="Hug L.A."/>
            <person name="Thomas B.C."/>
            <person name="Sharon I."/>
            <person name="Castelle C.J."/>
            <person name="Singh A."/>
            <person name="Wilkins M.J."/>
            <person name="Williams K.H."/>
            <person name="Banfield J.F."/>
        </authorList>
    </citation>
    <scope>NUCLEOTIDE SEQUENCE [LARGE SCALE GENOMIC DNA]</scope>
</reference>
<feature type="domain" description="CMP/dCMP-type deaminase" evidence="2">
    <location>
        <begin position="54"/>
        <end position="138"/>
    </location>
</feature>
<dbReference type="GO" id="GO:0055086">
    <property type="term" value="P:nucleobase-containing small molecule metabolic process"/>
    <property type="evidence" value="ECO:0007669"/>
    <property type="project" value="UniProtKB-ARBA"/>
</dbReference>
<evidence type="ECO:0000313" key="3">
    <source>
        <dbReference type="EMBL" id="KKR11237.1"/>
    </source>
</evidence>
<name>A0A0G0RC25_9BACT</name>
<dbReference type="SUPFAM" id="SSF53927">
    <property type="entry name" value="Cytidine deaminase-like"/>
    <property type="match status" value="1"/>
</dbReference>
<evidence type="ECO:0000259" key="2">
    <source>
        <dbReference type="Pfam" id="PF00383"/>
    </source>
</evidence>
<dbReference type="GO" id="GO:0008270">
    <property type="term" value="F:zinc ion binding"/>
    <property type="evidence" value="ECO:0007669"/>
    <property type="project" value="TreeGrafter"/>
</dbReference>
<dbReference type="EMBL" id="LBWQ01000039">
    <property type="protein sequence ID" value="KKR11237.1"/>
    <property type="molecule type" value="Genomic_DNA"/>
</dbReference>
<dbReference type="InterPro" id="IPR016193">
    <property type="entry name" value="Cytidine_deaminase-like"/>
</dbReference>
<dbReference type="GO" id="GO:0072527">
    <property type="term" value="P:pyrimidine-containing compound metabolic process"/>
    <property type="evidence" value="ECO:0007669"/>
    <property type="project" value="UniProtKB-ARBA"/>
</dbReference>
<gene>
    <name evidence="3" type="ORF">UT40_C0039G0004</name>
</gene>
<dbReference type="CDD" id="cd01283">
    <property type="entry name" value="cytidine_deaminase"/>
    <property type="match status" value="1"/>
</dbReference>